<evidence type="ECO:0000256" key="5">
    <source>
        <dbReference type="ARBA" id="ARBA00022840"/>
    </source>
</evidence>
<keyword evidence="3" id="KW-1003">Cell membrane</keyword>
<dbReference type="Proteomes" id="UP000214355">
    <property type="component" value="Chromosome I"/>
</dbReference>
<comment type="function">
    <text evidence="9">Part of the ABC transporter FtsEX involved in cellular division. Has ATPase activity.</text>
</comment>
<dbReference type="InterPro" id="IPR003439">
    <property type="entry name" value="ABC_transporter-like_ATP-bd"/>
</dbReference>
<evidence type="ECO:0000259" key="11">
    <source>
        <dbReference type="PROSITE" id="PS50893"/>
    </source>
</evidence>
<keyword evidence="4" id="KW-0547">Nucleotide-binding</keyword>
<evidence type="ECO:0000256" key="3">
    <source>
        <dbReference type="ARBA" id="ARBA00022475"/>
    </source>
</evidence>
<keyword evidence="6" id="KW-1278">Translocase</keyword>
<dbReference type="GO" id="GO:0005886">
    <property type="term" value="C:plasma membrane"/>
    <property type="evidence" value="ECO:0007669"/>
    <property type="project" value="UniProtKB-ARBA"/>
</dbReference>
<dbReference type="InterPro" id="IPR003593">
    <property type="entry name" value="AAA+_ATPase"/>
</dbReference>
<dbReference type="GO" id="GO:0005524">
    <property type="term" value="F:ATP binding"/>
    <property type="evidence" value="ECO:0007669"/>
    <property type="project" value="UniProtKB-KW"/>
</dbReference>
<reference evidence="13" key="1">
    <citation type="submission" date="2016-10" db="EMBL/GenBank/DDBJ databases">
        <authorList>
            <person name="Varghese N."/>
            <person name="Submissions S."/>
        </authorList>
    </citation>
    <scope>NUCLEOTIDE SEQUENCE [LARGE SCALE GENOMIC DNA]</scope>
    <source>
        <strain evidence="13">DSM 10002</strain>
    </source>
</reference>
<keyword evidence="13" id="KW-1185">Reference proteome</keyword>
<dbReference type="GeneID" id="65344963"/>
<evidence type="ECO:0000256" key="8">
    <source>
        <dbReference type="ARBA" id="ARBA00023136"/>
    </source>
</evidence>
<dbReference type="PROSITE" id="PS50893">
    <property type="entry name" value="ABC_TRANSPORTER_2"/>
    <property type="match status" value="1"/>
</dbReference>
<evidence type="ECO:0000256" key="9">
    <source>
        <dbReference type="ARBA" id="ARBA00054718"/>
    </source>
</evidence>
<dbReference type="PANTHER" id="PTHR43166:SF30">
    <property type="entry name" value="METHIONINE IMPORT ATP-BINDING PROTEIN METN"/>
    <property type="match status" value="1"/>
</dbReference>
<evidence type="ECO:0000313" key="13">
    <source>
        <dbReference type="Proteomes" id="UP000214355"/>
    </source>
</evidence>
<evidence type="ECO:0000256" key="2">
    <source>
        <dbReference type="ARBA" id="ARBA00022448"/>
    </source>
</evidence>
<dbReference type="FunFam" id="3.40.50.300:FF:000056">
    <property type="entry name" value="Cell division ATP-binding protein FtsE"/>
    <property type="match status" value="1"/>
</dbReference>
<accession>A0A1H2LI93</accession>
<keyword evidence="7" id="KW-0029">Amino-acid transport</keyword>
<dbReference type="OrthoDB" id="4283894at2"/>
<protein>
    <submittedName>
        <fullName evidence="12">D-methionine transport system ATP-binding protein</fullName>
    </submittedName>
</protein>
<dbReference type="EMBL" id="LT629804">
    <property type="protein sequence ID" value="SDU80524.1"/>
    <property type="molecule type" value="Genomic_DNA"/>
</dbReference>
<feature type="domain" description="ABC transporter" evidence="11">
    <location>
        <begin position="2"/>
        <end position="242"/>
    </location>
</feature>
<evidence type="ECO:0000256" key="6">
    <source>
        <dbReference type="ARBA" id="ARBA00022967"/>
    </source>
</evidence>
<evidence type="ECO:0000256" key="10">
    <source>
        <dbReference type="ARBA" id="ARBA00063837"/>
    </source>
</evidence>
<dbReference type="Pfam" id="PF00005">
    <property type="entry name" value="ABC_tran"/>
    <property type="match status" value="1"/>
</dbReference>
<dbReference type="AlphaFoldDB" id="A0A1H2LI93"/>
<comment type="similarity">
    <text evidence="1">Belongs to the ABC transporter superfamily.</text>
</comment>
<keyword evidence="2" id="KW-0813">Transport</keyword>
<organism evidence="12 13">
    <name type="scientific">Arcanobacterium phocae</name>
    <dbReference type="NCBI Taxonomy" id="131112"/>
    <lineage>
        <taxon>Bacteria</taxon>
        <taxon>Bacillati</taxon>
        <taxon>Actinomycetota</taxon>
        <taxon>Actinomycetes</taxon>
        <taxon>Actinomycetales</taxon>
        <taxon>Actinomycetaceae</taxon>
        <taxon>Arcanobacterium</taxon>
    </lineage>
</organism>
<dbReference type="InterPro" id="IPR017871">
    <property type="entry name" value="ABC_transporter-like_CS"/>
</dbReference>
<gene>
    <name evidence="12" type="ORF">SAMN04489737_1229</name>
</gene>
<dbReference type="InterPro" id="IPR041701">
    <property type="entry name" value="MetN_ABC"/>
</dbReference>
<sequence>MIELQNVSKIYPRKGSSVVHALQDLSLTIADNTIHGIVGESGAGKSTLIRCLTALERPTAGSILVDGQDLTQLRSHELRAARRRIGMVFQGANLFESRTTYENIAYPLRIAKMPTKDIDARVTELLRLVNLQDRASSYPSQLSGGQRQRVGIARALADKPAVLLADEPTSALDAETTDSILELLKNVRDQTGVTVVVITHEMSVVRKICDSVTLLDAGKIQESGHIREILQDPMSVLAKKLIPLPELDHDISELNDVIDLYFTSQPGKPTGSQVLSKVAELGADIAAGTFESVGDVQVGRLALTVPIGTGDVCATKFNKTTVFAQVREA</sequence>
<dbReference type="RefSeq" id="WP_091281102.1">
    <property type="nucleotide sequence ID" value="NZ_JABAOS010000001.1"/>
</dbReference>
<dbReference type="PANTHER" id="PTHR43166">
    <property type="entry name" value="AMINO ACID IMPORT ATP-BINDING PROTEIN"/>
    <property type="match status" value="1"/>
</dbReference>
<dbReference type="InterPro" id="IPR050086">
    <property type="entry name" value="MetN_ABC_transporter-like"/>
</dbReference>
<keyword evidence="8" id="KW-0472">Membrane</keyword>
<dbReference type="GO" id="GO:0006865">
    <property type="term" value="P:amino acid transport"/>
    <property type="evidence" value="ECO:0007669"/>
    <property type="project" value="UniProtKB-KW"/>
</dbReference>
<evidence type="ECO:0000256" key="1">
    <source>
        <dbReference type="ARBA" id="ARBA00005417"/>
    </source>
</evidence>
<name>A0A1H2LI93_9ACTO</name>
<evidence type="ECO:0000256" key="7">
    <source>
        <dbReference type="ARBA" id="ARBA00022970"/>
    </source>
</evidence>
<dbReference type="Gene3D" id="3.40.50.300">
    <property type="entry name" value="P-loop containing nucleotide triphosphate hydrolases"/>
    <property type="match status" value="1"/>
</dbReference>
<comment type="subunit">
    <text evidence="10">Homodimer. Forms a membrane-associated complex with FtsX.</text>
</comment>
<dbReference type="PROSITE" id="PS00211">
    <property type="entry name" value="ABC_TRANSPORTER_1"/>
    <property type="match status" value="1"/>
</dbReference>
<dbReference type="STRING" id="131112.SAMN04489737_1229"/>
<dbReference type="SUPFAM" id="SSF52540">
    <property type="entry name" value="P-loop containing nucleoside triphosphate hydrolases"/>
    <property type="match status" value="1"/>
</dbReference>
<dbReference type="GO" id="GO:0016887">
    <property type="term" value="F:ATP hydrolysis activity"/>
    <property type="evidence" value="ECO:0007669"/>
    <property type="project" value="InterPro"/>
</dbReference>
<dbReference type="SMART" id="SM00382">
    <property type="entry name" value="AAA"/>
    <property type="match status" value="1"/>
</dbReference>
<proteinExistence type="inferred from homology"/>
<evidence type="ECO:0000313" key="12">
    <source>
        <dbReference type="EMBL" id="SDU80524.1"/>
    </source>
</evidence>
<keyword evidence="5 12" id="KW-0067">ATP-binding</keyword>
<dbReference type="CDD" id="cd03258">
    <property type="entry name" value="ABC_MetN_methionine_transporter"/>
    <property type="match status" value="1"/>
</dbReference>
<evidence type="ECO:0000256" key="4">
    <source>
        <dbReference type="ARBA" id="ARBA00022741"/>
    </source>
</evidence>
<dbReference type="InterPro" id="IPR027417">
    <property type="entry name" value="P-loop_NTPase"/>
</dbReference>